<dbReference type="Proteomes" id="UP000254863">
    <property type="component" value="Unassembled WGS sequence"/>
</dbReference>
<dbReference type="SUPFAM" id="SSF51445">
    <property type="entry name" value="(Trans)glycosidases"/>
    <property type="match status" value="1"/>
</dbReference>
<feature type="compositionally biased region" description="Polar residues" evidence="1">
    <location>
        <begin position="18"/>
        <end position="28"/>
    </location>
</feature>
<dbReference type="EMBL" id="UGMS01000004">
    <property type="protein sequence ID" value="STW79607.1"/>
    <property type="molecule type" value="Genomic_DNA"/>
</dbReference>
<proteinExistence type="predicted"/>
<protein>
    <submittedName>
        <fullName evidence="2">Beta-glucosidase</fullName>
    </submittedName>
</protein>
<evidence type="ECO:0000313" key="3">
    <source>
        <dbReference type="Proteomes" id="UP000254863"/>
    </source>
</evidence>
<evidence type="ECO:0000256" key="1">
    <source>
        <dbReference type="SAM" id="MobiDB-lite"/>
    </source>
</evidence>
<dbReference type="AlphaFoldDB" id="A0A7H4PMI4"/>
<organism evidence="2 3">
    <name type="scientific">Klebsiella michiganensis</name>
    <dbReference type="NCBI Taxonomy" id="1134687"/>
    <lineage>
        <taxon>Bacteria</taxon>
        <taxon>Pseudomonadati</taxon>
        <taxon>Pseudomonadota</taxon>
        <taxon>Gammaproteobacteria</taxon>
        <taxon>Enterobacterales</taxon>
        <taxon>Enterobacteriaceae</taxon>
        <taxon>Klebsiella/Raoultella group</taxon>
        <taxon>Klebsiella</taxon>
    </lineage>
</organism>
<name>A0A7H4PMI4_9ENTR</name>
<evidence type="ECO:0000313" key="2">
    <source>
        <dbReference type="EMBL" id="STW79607.1"/>
    </source>
</evidence>
<reference evidence="2 3" key="1">
    <citation type="submission" date="2018-06" db="EMBL/GenBank/DDBJ databases">
        <authorList>
            <consortium name="Pathogen Informatics"/>
            <person name="Doyle S."/>
        </authorList>
    </citation>
    <scope>NUCLEOTIDE SEQUENCE [LARGE SCALE GENOMIC DNA]</scope>
    <source>
        <strain evidence="2 3">NCTC11685</strain>
    </source>
</reference>
<sequence>MTRYQFPEGFLWGAAASGPQTEGISQQAAPFYLG</sequence>
<comment type="caution">
    <text evidence="2">The sequence shown here is derived from an EMBL/GenBank/DDBJ whole genome shotgun (WGS) entry which is preliminary data.</text>
</comment>
<dbReference type="InterPro" id="IPR017853">
    <property type="entry name" value="GH"/>
</dbReference>
<gene>
    <name evidence="2" type="ORF">NCTC11685_06938</name>
</gene>
<feature type="region of interest" description="Disordered" evidence="1">
    <location>
        <begin position="15"/>
        <end position="34"/>
    </location>
</feature>
<accession>A0A7H4PMI4</accession>